<sequence length="256" mass="29659">MSVHCMFCESEFSQKFNLERHLKQNKCKAFEALSAYDVYKKMEKEVQAKVEKAQEDFRELNVHGDQNNVLINSSQNFFNINIEIQVNPVNRLDTSVIEPSKMKFLIEKYIMDERGKLKAKDKDTINILLSDYVKTMICDKEHPENIPVKYISKKPPTYNIVYENEDGKVVNIIKGLRDTCELLSDPVLNALKRKLKECVVEVKDQATCNFDCALKELRKELNKENVKRALSSVLQNDILHDIEMKLSVTKVSGEYS</sequence>
<evidence type="ECO:0000313" key="2">
    <source>
        <dbReference type="EMBL" id="QHT76149.1"/>
    </source>
</evidence>
<dbReference type="EMBL" id="MN739889">
    <property type="protein sequence ID" value="QHT76149.1"/>
    <property type="molecule type" value="Genomic_DNA"/>
</dbReference>
<dbReference type="AlphaFoldDB" id="A0A6C0H6P4"/>
<organism evidence="2">
    <name type="scientific">viral metagenome</name>
    <dbReference type="NCBI Taxonomy" id="1070528"/>
    <lineage>
        <taxon>unclassified sequences</taxon>
        <taxon>metagenomes</taxon>
        <taxon>organismal metagenomes</taxon>
    </lineage>
</organism>
<accession>A0A6C0H6P4</accession>
<keyword evidence="1" id="KW-0175">Coiled coil</keyword>
<name>A0A6C0H6P4_9ZZZZ</name>
<protein>
    <submittedName>
        <fullName evidence="2">Uncharacterized protein</fullName>
    </submittedName>
</protein>
<reference evidence="2" key="1">
    <citation type="journal article" date="2020" name="Nature">
        <title>Giant virus diversity and host interactions through global metagenomics.</title>
        <authorList>
            <person name="Schulz F."/>
            <person name="Roux S."/>
            <person name="Paez-Espino D."/>
            <person name="Jungbluth S."/>
            <person name="Walsh D.A."/>
            <person name="Denef V.J."/>
            <person name="McMahon K.D."/>
            <person name="Konstantinidis K.T."/>
            <person name="Eloe-Fadrosh E.A."/>
            <person name="Kyrpides N.C."/>
            <person name="Woyke T."/>
        </authorList>
    </citation>
    <scope>NUCLEOTIDE SEQUENCE</scope>
    <source>
        <strain evidence="2">GVMAG-M-3300023179-73</strain>
    </source>
</reference>
<feature type="coiled-coil region" evidence="1">
    <location>
        <begin position="36"/>
        <end position="63"/>
    </location>
</feature>
<evidence type="ECO:0000256" key="1">
    <source>
        <dbReference type="SAM" id="Coils"/>
    </source>
</evidence>
<proteinExistence type="predicted"/>